<protein>
    <submittedName>
        <fullName evidence="1">Uncharacterized protein</fullName>
    </submittedName>
</protein>
<organism evidence="1 2">
    <name type="scientific">Tetrahymena thermophila (strain SB210)</name>
    <dbReference type="NCBI Taxonomy" id="312017"/>
    <lineage>
        <taxon>Eukaryota</taxon>
        <taxon>Sar</taxon>
        <taxon>Alveolata</taxon>
        <taxon>Ciliophora</taxon>
        <taxon>Intramacronucleata</taxon>
        <taxon>Oligohymenophorea</taxon>
        <taxon>Hymenostomatida</taxon>
        <taxon>Tetrahymenina</taxon>
        <taxon>Tetrahymenidae</taxon>
        <taxon>Tetrahymena</taxon>
    </lineage>
</organism>
<proteinExistence type="predicted"/>
<keyword evidence="2" id="KW-1185">Reference proteome</keyword>
<dbReference type="RefSeq" id="XP_001022336.2">
    <property type="nucleotide sequence ID" value="XM_001022336.2"/>
</dbReference>
<dbReference type="EMBL" id="GG662547">
    <property type="protein sequence ID" value="EAS02091.2"/>
    <property type="molecule type" value="Genomic_DNA"/>
</dbReference>
<name>I7M339_TETTS</name>
<evidence type="ECO:0000313" key="1">
    <source>
        <dbReference type="EMBL" id="EAS02091.2"/>
    </source>
</evidence>
<sequence length="167" mass="20119">MTGSQALMQKRYVRQVRIIIFDEFSPQEQLYLFKVLWSQDMLLEIREPLRIREWDQIGQSCNSTLLPLLSQMMKQERKYIRKQIRKLLRMQHLIKIDKIVHFKYKFVQINQSSAEICQRQFQLSSPLLNNNYMYVFRRMSTLTRIIMQDLTAPSVPQSPQILAQVEH</sequence>
<dbReference type="Proteomes" id="UP000009168">
    <property type="component" value="Unassembled WGS sequence"/>
</dbReference>
<dbReference type="AlphaFoldDB" id="I7M339"/>
<dbReference type="KEGG" id="tet:TTHERM_00556730"/>
<reference evidence="2" key="1">
    <citation type="journal article" date="2006" name="PLoS Biol.">
        <title>Macronuclear genome sequence of the ciliate Tetrahymena thermophila, a model eukaryote.</title>
        <authorList>
            <person name="Eisen J.A."/>
            <person name="Coyne R.S."/>
            <person name="Wu M."/>
            <person name="Wu D."/>
            <person name="Thiagarajan M."/>
            <person name="Wortman J.R."/>
            <person name="Badger J.H."/>
            <person name="Ren Q."/>
            <person name="Amedeo P."/>
            <person name="Jones K.M."/>
            <person name="Tallon L.J."/>
            <person name="Delcher A.L."/>
            <person name="Salzberg S.L."/>
            <person name="Silva J.C."/>
            <person name="Haas B.J."/>
            <person name="Majoros W.H."/>
            <person name="Farzad M."/>
            <person name="Carlton J.M."/>
            <person name="Smith R.K. Jr."/>
            <person name="Garg J."/>
            <person name="Pearlman R.E."/>
            <person name="Karrer K.M."/>
            <person name="Sun L."/>
            <person name="Manning G."/>
            <person name="Elde N.C."/>
            <person name="Turkewitz A.P."/>
            <person name="Asai D.J."/>
            <person name="Wilkes D.E."/>
            <person name="Wang Y."/>
            <person name="Cai H."/>
            <person name="Collins K."/>
            <person name="Stewart B.A."/>
            <person name="Lee S.R."/>
            <person name="Wilamowska K."/>
            <person name="Weinberg Z."/>
            <person name="Ruzzo W.L."/>
            <person name="Wloga D."/>
            <person name="Gaertig J."/>
            <person name="Frankel J."/>
            <person name="Tsao C.-C."/>
            <person name="Gorovsky M.A."/>
            <person name="Keeling P.J."/>
            <person name="Waller R.F."/>
            <person name="Patron N.J."/>
            <person name="Cherry J.M."/>
            <person name="Stover N.A."/>
            <person name="Krieger C.J."/>
            <person name="del Toro C."/>
            <person name="Ryder H.F."/>
            <person name="Williamson S.C."/>
            <person name="Barbeau R.A."/>
            <person name="Hamilton E.P."/>
            <person name="Orias E."/>
        </authorList>
    </citation>
    <scope>NUCLEOTIDE SEQUENCE [LARGE SCALE GENOMIC DNA]</scope>
    <source>
        <strain evidence="2">SB210</strain>
    </source>
</reference>
<evidence type="ECO:0000313" key="2">
    <source>
        <dbReference type="Proteomes" id="UP000009168"/>
    </source>
</evidence>
<gene>
    <name evidence="1" type="ORF">TTHERM_00556730</name>
</gene>
<dbReference type="InParanoid" id="I7M339"/>
<dbReference type="GeneID" id="7828068"/>
<accession>I7M339</accession>